<dbReference type="InterPro" id="IPR001810">
    <property type="entry name" value="F-box_dom"/>
</dbReference>
<dbReference type="EMBL" id="HBEM01020427">
    <property type="protein sequence ID" value="CAD8455041.1"/>
    <property type="molecule type" value="Transcribed_RNA"/>
</dbReference>
<name>A0A7S0DHB3_9EUKA</name>
<dbReference type="Pfam" id="PF12937">
    <property type="entry name" value="F-box-like"/>
    <property type="match status" value="1"/>
</dbReference>
<evidence type="ECO:0000313" key="2">
    <source>
        <dbReference type="EMBL" id="CAD8455041.1"/>
    </source>
</evidence>
<dbReference type="PROSITE" id="PS50181">
    <property type="entry name" value="FBOX"/>
    <property type="match status" value="1"/>
</dbReference>
<sequence>MLEVIMGMLDPRSLARCTAVSRRWNSLARSGRLWHSLCRLRWKIKTPISRVRVYGDKSWMKVYHSLADRMRMPKGYYTGQRSRVFAFGRHSGVDLWVSVAHRSDCSLVSNPDGGRMVRLRITIQNTHHATVQVNTKSTGILLLKKCGTLENAIGDHKTDARCIDHYTWKKSIRASRRKKLAPRIVALNGRKVERLPGQTATLGPLGFTVIEAYMAGRECFEPEFLERCLRLQLKGRATTSSKGRPNEGSKWYPIAPIAQFCDDGEIWKHFSRLPGGCMYLNDLDEIRDQERQEKGFL</sequence>
<protein>
    <recommendedName>
        <fullName evidence="1">F-box domain-containing protein</fullName>
    </recommendedName>
</protein>
<accession>A0A7S0DHB3</accession>
<dbReference type="InterPro" id="IPR036047">
    <property type="entry name" value="F-box-like_dom_sf"/>
</dbReference>
<gene>
    <name evidence="2" type="ORF">LAMO00422_LOCUS13985</name>
</gene>
<feature type="domain" description="F-box" evidence="1">
    <location>
        <begin position="1"/>
        <end position="37"/>
    </location>
</feature>
<evidence type="ECO:0000259" key="1">
    <source>
        <dbReference type="PROSITE" id="PS50181"/>
    </source>
</evidence>
<dbReference type="Gene3D" id="1.20.1280.50">
    <property type="match status" value="1"/>
</dbReference>
<dbReference type="SUPFAM" id="SSF81383">
    <property type="entry name" value="F-box domain"/>
    <property type="match status" value="1"/>
</dbReference>
<proteinExistence type="predicted"/>
<organism evidence="2">
    <name type="scientific">Amorphochlora amoebiformis</name>
    <dbReference type="NCBI Taxonomy" id="1561963"/>
    <lineage>
        <taxon>Eukaryota</taxon>
        <taxon>Sar</taxon>
        <taxon>Rhizaria</taxon>
        <taxon>Cercozoa</taxon>
        <taxon>Chlorarachniophyceae</taxon>
        <taxon>Amorphochlora</taxon>
    </lineage>
</organism>
<dbReference type="AlphaFoldDB" id="A0A7S0DHB3"/>
<reference evidence="2" key="1">
    <citation type="submission" date="2021-01" db="EMBL/GenBank/DDBJ databases">
        <authorList>
            <person name="Corre E."/>
            <person name="Pelletier E."/>
            <person name="Niang G."/>
            <person name="Scheremetjew M."/>
            <person name="Finn R."/>
            <person name="Kale V."/>
            <person name="Holt S."/>
            <person name="Cochrane G."/>
            <person name="Meng A."/>
            <person name="Brown T."/>
            <person name="Cohen L."/>
        </authorList>
    </citation>
    <scope>NUCLEOTIDE SEQUENCE</scope>
    <source>
        <strain evidence="2">CCMP2058</strain>
    </source>
</reference>